<dbReference type="InterPro" id="IPR011009">
    <property type="entry name" value="Kinase-like_dom_sf"/>
</dbReference>
<dbReference type="GO" id="GO:0004197">
    <property type="term" value="F:cysteine-type endopeptidase activity"/>
    <property type="evidence" value="ECO:0007669"/>
    <property type="project" value="InterPro"/>
</dbReference>
<dbReference type="Gene3D" id="3.30.200.20">
    <property type="entry name" value="Phosphorylase Kinase, domain 1"/>
    <property type="match status" value="1"/>
</dbReference>
<dbReference type="InterPro" id="IPR011600">
    <property type="entry name" value="Pept_C14_caspase"/>
</dbReference>
<dbReference type="PANTHER" id="PTHR43289:SF6">
    <property type="entry name" value="SERINE_THREONINE-PROTEIN KINASE NEKL-3"/>
    <property type="match status" value="1"/>
</dbReference>
<keyword evidence="3 7" id="KW-0418">Kinase</keyword>
<dbReference type="AlphaFoldDB" id="A0A518DWE9"/>
<reference evidence="7 8" key="1">
    <citation type="submission" date="2019-02" db="EMBL/GenBank/DDBJ databases">
        <title>Deep-cultivation of Planctomycetes and their phenomic and genomic characterization uncovers novel biology.</title>
        <authorList>
            <person name="Wiegand S."/>
            <person name="Jogler M."/>
            <person name="Boedeker C."/>
            <person name="Pinto D."/>
            <person name="Vollmers J."/>
            <person name="Rivas-Marin E."/>
            <person name="Kohn T."/>
            <person name="Peeters S.H."/>
            <person name="Heuer A."/>
            <person name="Rast P."/>
            <person name="Oberbeckmann S."/>
            <person name="Bunk B."/>
            <person name="Jeske O."/>
            <person name="Meyerdierks A."/>
            <person name="Storesund J.E."/>
            <person name="Kallscheuer N."/>
            <person name="Luecker S."/>
            <person name="Lage O.M."/>
            <person name="Pohl T."/>
            <person name="Merkel B.J."/>
            <person name="Hornburger P."/>
            <person name="Mueller R.-W."/>
            <person name="Bruemmer F."/>
            <person name="Labrenz M."/>
            <person name="Spormann A.M."/>
            <person name="Op den Camp H."/>
            <person name="Overmann J."/>
            <person name="Amann R."/>
            <person name="Jetten M.S.M."/>
            <person name="Mascher T."/>
            <person name="Medema M.H."/>
            <person name="Devos D.P."/>
            <person name="Kaster A.-K."/>
            <person name="Ovreas L."/>
            <person name="Rohde M."/>
            <person name="Galperin M.Y."/>
            <person name="Jogler C."/>
        </authorList>
    </citation>
    <scope>NUCLEOTIDE SEQUENCE [LARGE SCALE GENOMIC DNA]</scope>
    <source>
        <strain evidence="7 8">Pla85_3_4</strain>
    </source>
</reference>
<dbReference type="EMBL" id="CP036433">
    <property type="protein sequence ID" value="QDU96153.1"/>
    <property type="molecule type" value="Genomic_DNA"/>
</dbReference>
<dbReference type="Gene3D" id="3.40.50.1460">
    <property type="match status" value="1"/>
</dbReference>
<sequence length="751" mass="81896">MFPNRPENSPLEELRAEQSARWQNNEPVLVEQLLAENPDSSLDEEALLELICAELMLREEAGETPSPSEYAARFPQLGQAVTRQVTAHLLLATLSEPSAGADVKGTAPAIASLDRTNPDATIPIGPQTAAINKAQSGDVPTADRAQAFWPQIPGYDILGELGRGGMGVVYLAMHRDLKRKVALKMIRESALADQIALVRFRVEAQAVARLTHPNIVQIYDFGEHNGLLYFSLEYLPEGGLDRHIQQEPPGVRESAALVATLARAIDFAHQQGIIHRDLKPANILLASTVNRNQEDSNASPDQPTKLAELTPRIADFGLAKSLVDDQNLTGAEGMVGTPAYMSPEQAWGGSRTIGPAVDIHALGLILYELLTGVTPFRDASFARVLDKIRFDEIPAASQGRPEIPPELDTICRRCLQKEPGDRYPTAAAMADDLERYLQGQPVEPVPQQKRPRRRSPWIARLSLVLLLFAGTAGYYLFRDRNVKPLATGTSDLTADSTPVLRTQGERFAFLSGVRSYRFPEGTVELDYTEADVDEMSRVLFKRGFARKNIHLLTQWSEADNPQLAPTGPNLRDQLAQILAGCIEEDEVVIVLTGMGSSSQGMYCYLPADAQPGQPGTLISLNDLYDLLGDCPARLKLLLVDTCQTAGSSATWPQVKDPPPGVAAMFACSPQETSWELPSLRHGVFSYHVMRALEGAGDANGDHKLSLEELFQYARSGVADTLAKEAPGAIQTPQLFTKLPGDTKVVSLDSQP</sequence>
<name>A0A518DWE9_9BACT</name>
<evidence type="ECO:0000256" key="1">
    <source>
        <dbReference type="ARBA" id="ARBA00022679"/>
    </source>
</evidence>
<dbReference type="CDD" id="cd14014">
    <property type="entry name" value="STKc_PknB_like"/>
    <property type="match status" value="1"/>
</dbReference>
<keyword evidence="8" id="KW-1185">Reference proteome</keyword>
<dbReference type="Gene3D" id="1.10.510.10">
    <property type="entry name" value="Transferase(Phosphotransferase) domain 1"/>
    <property type="match status" value="1"/>
</dbReference>
<feature type="binding site" evidence="5">
    <location>
        <position position="184"/>
    </location>
    <ligand>
        <name>ATP</name>
        <dbReference type="ChEBI" id="CHEBI:30616"/>
    </ligand>
</feature>
<accession>A0A518DWE9</accession>
<dbReference type="SMART" id="SM00220">
    <property type="entry name" value="S_TKc"/>
    <property type="match status" value="1"/>
</dbReference>
<evidence type="ECO:0000313" key="8">
    <source>
        <dbReference type="Proteomes" id="UP000317648"/>
    </source>
</evidence>
<organism evidence="7 8">
    <name type="scientific">Lignipirellula cremea</name>
    <dbReference type="NCBI Taxonomy" id="2528010"/>
    <lineage>
        <taxon>Bacteria</taxon>
        <taxon>Pseudomonadati</taxon>
        <taxon>Planctomycetota</taxon>
        <taxon>Planctomycetia</taxon>
        <taxon>Pirellulales</taxon>
        <taxon>Pirellulaceae</taxon>
        <taxon>Lignipirellula</taxon>
    </lineage>
</organism>
<protein>
    <submittedName>
        <fullName evidence="7">Serine/threonine-protein kinase PknB</fullName>
        <ecNumber evidence="7">2.7.11.1</ecNumber>
    </submittedName>
</protein>
<keyword evidence="1 7" id="KW-0808">Transferase</keyword>
<dbReference type="InterPro" id="IPR008271">
    <property type="entry name" value="Ser/Thr_kinase_AS"/>
</dbReference>
<dbReference type="PROSITE" id="PS50011">
    <property type="entry name" value="PROTEIN_KINASE_DOM"/>
    <property type="match status" value="1"/>
</dbReference>
<dbReference type="GO" id="GO:0005524">
    <property type="term" value="F:ATP binding"/>
    <property type="evidence" value="ECO:0007669"/>
    <property type="project" value="UniProtKB-UniRule"/>
</dbReference>
<proteinExistence type="predicted"/>
<dbReference type="InterPro" id="IPR017441">
    <property type="entry name" value="Protein_kinase_ATP_BS"/>
</dbReference>
<dbReference type="InterPro" id="IPR018247">
    <property type="entry name" value="EF_Hand_1_Ca_BS"/>
</dbReference>
<dbReference type="GO" id="GO:0006508">
    <property type="term" value="P:proteolysis"/>
    <property type="evidence" value="ECO:0007669"/>
    <property type="project" value="InterPro"/>
</dbReference>
<evidence type="ECO:0000256" key="5">
    <source>
        <dbReference type="PROSITE-ProRule" id="PRU10141"/>
    </source>
</evidence>
<evidence type="ECO:0000256" key="2">
    <source>
        <dbReference type="ARBA" id="ARBA00022741"/>
    </source>
</evidence>
<dbReference type="Pfam" id="PF00069">
    <property type="entry name" value="Pkinase"/>
    <property type="match status" value="1"/>
</dbReference>
<evidence type="ECO:0000259" key="6">
    <source>
        <dbReference type="PROSITE" id="PS50011"/>
    </source>
</evidence>
<dbReference type="PANTHER" id="PTHR43289">
    <property type="entry name" value="MITOGEN-ACTIVATED PROTEIN KINASE KINASE KINASE 20-RELATED"/>
    <property type="match status" value="1"/>
</dbReference>
<evidence type="ECO:0000313" key="7">
    <source>
        <dbReference type="EMBL" id="QDU96153.1"/>
    </source>
</evidence>
<gene>
    <name evidence="7" type="primary">pknB_14</name>
    <name evidence="7" type="ORF">Pla8534_39720</name>
</gene>
<dbReference type="GO" id="GO:0004674">
    <property type="term" value="F:protein serine/threonine kinase activity"/>
    <property type="evidence" value="ECO:0007669"/>
    <property type="project" value="UniProtKB-EC"/>
</dbReference>
<keyword evidence="4 5" id="KW-0067">ATP-binding</keyword>
<evidence type="ECO:0000256" key="3">
    <source>
        <dbReference type="ARBA" id="ARBA00022777"/>
    </source>
</evidence>
<evidence type="ECO:0000256" key="4">
    <source>
        <dbReference type="ARBA" id="ARBA00022840"/>
    </source>
</evidence>
<dbReference type="InterPro" id="IPR000719">
    <property type="entry name" value="Prot_kinase_dom"/>
</dbReference>
<dbReference type="SUPFAM" id="SSF56112">
    <property type="entry name" value="Protein kinase-like (PK-like)"/>
    <property type="match status" value="1"/>
</dbReference>
<dbReference type="EC" id="2.7.11.1" evidence="7"/>
<feature type="domain" description="Protein kinase" evidence="6">
    <location>
        <begin position="155"/>
        <end position="437"/>
    </location>
</feature>
<dbReference type="Pfam" id="PF00656">
    <property type="entry name" value="Peptidase_C14"/>
    <property type="match status" value="1"/>
</dbReference>
<dbReference type="PROSITE" id="PS00108">
    <property type="entry name" value="PROTEIN_KINASE_ST"/>
    <property type="match status" value="1"/>
</dbReference>
<dbReference type="PROSITE" id="PS00018">
    <property type="entry name" value="EF_HAND_1"/>
    <property type="match status" value="1"/>
</dbReference>
<keyword evidence="2 5" id="KW-0547">Nucleotide-binding</keyword>
<dbReference type="PROSITE" id="PS00107">
    <property type="entry name" value="PROTEIN_KINASE_ATP"/>
    <property type="match status" value="1"/>
</dbReference>
<dbReference type="Proteomes" id="UP000317648">
    <property type="component" value="Chromosome"/>
</dbReference>
<dbReference type="KEGG" id="lcre:Pla8534_39720"/>
<dbReference type="RefSeq" id="WP_145054816.1">
    <property type="nucleotide sequence ID" value="NZ_CP036433.1"/>
</dbReference>
<dbReference type="OrthoDB" id="6111975at2"/>